<proteinExistence type="predicted"/>
<protein>
    <submittedName>
        <fullName evidence="1">Uncharacterized protein</fullName>
    </submittedName>
</protein>
<dbReference type="PANTHER" id="PTHR38886:SF1">
    <property type="entry name" value="NACHT-NTPASE AND P-LOOP NTPASES N-TERMINAL DOMAIN-CONTAINING PROTEIN"/>
    <property type="match status" value="1"/>
</dbReference>
<gene>
    <name evidence="1" type="ORF">BDW42DRAFT_163687</name>
</gene>
<dbReference type="AlphaFoldDB" id="A0A2J5I200"/>
<accession>A0A2J5I200</accession>
<dbReference type="OrthoDB" id="5404564at2759"/>
<dbReference type="PANTHER" id="PTHR38886">
    <property type="entry name" value="SESA DOMAIN-CONTAINING PROTEIN"/>
    <property type="match status" value="1"/>
</dbReference>
<dbReference type="Proteomes" id="UP000235023">
    <property type="component" value="Unassembled WGS sequence"/>
</dbReference>
<organism evidence="1 2">
    <name type="scientific">Aspergillus taichungensis</name>
    <dbReference type="NCBI Taxonomy" id="482145"/>
    <lineage>
        <taxon>Eukaryota</taxon>
        <taxon>Fungi</taxon>
        <taxon>Dikarya</taxon>
        <taxon>Ascomycota</taxon>
        <taxon>Pezizomycotina</taxon>
        <taxon>Eurotiomycetes</taxon>
        <taxon>Eurotiomycetidae</taxon>
        <taxon>Eurotiales</taxon>
        <taxon>Aspergillaceae</taxon>
        <taxon>Aspergillus</taxon>
        <taxon>Aspergillus subgen. Circumdati</taxon>
    </lineage>
</organism>
<name>A0A2J5I200_9EURO</name>
<reference evidence="2" key="1">
    <citation type="submission" date="2017-12" db="EMBL/GenBank/DDBJ databases">
        <authorList>
            <consortium name="DOE Joint Genome Institute"/>
            <person name="Mondo S.J."/>
            <person name="Kjaerbolling I."/>
            <person name="Vesth T.C."/>
            <person name="Frisvad J.C."/>
            <person name="Nybo J.L."/>
            <person name="Theobald S."/>
            <person name="Kuo A."/>
            <person name="Bowyer P."/>
            <person name="Matsuda Y."/>
            <person name="Lyhne E.K."/>
            <person name="Kogle M.E."/>
            <person name="Clum A."/>
            <person name="Lipzen A."/>
            <person name="Salamov A."/>
            <person name="Ngan C.Y."/>
            <person name="Daum C."/>
            <person name="Chiniquy J."/>
            <person name="Barry K."/>
            <person name="LaButti K."/>
            <person name="Haridas S."/>
            <person name="Simmons B.A."/>
            <person name="Magnuson J.K."/>
            <person name="Mortensen U.H."/>
            <person name="Larsen T.O."/>
            <person name="Grigoriev I.V."/>
            <person name="Baker S.E."/>
            <person name="Andersen M.R."/>
            <person name="Nordberg H.P."/>
            <person name="Cantor M.N."/>
            <person name="Hua S.X."/>
        </authorList>
    </citation>
    <scope>NUCLEOTIDE SEQUENCE [LARGE SCALE GENOMIC DNA]</scope>
    <source>
        <strain evidence="2">IBT 19404</strain>
    </source>
</reference>
<sequence length="482" mass="53976">MVFQISIGDVIALSKLAWGIAQAFSSGRNSAPSEFQEVQNQLSSLTHALDALKTLSSKSGVLENGASGCNIAPILQNCHFTLEHLKDLVNKYMIIEHGDSPDKSEKKRWRDDISKNWKKLRWTREGGDLMRLQHNLGVHLNSLKLTISVLNSEIDRSTSQQVENVHGMLGEIYDWFTKNLKHHGIERDDPSMDERERPGDLTFSLHSRSSGPFDSSTLCDNASFNAEVLGSHDKPVFKCNCQLRRTRYGDVHDEILMQYFISPASLIVRLDGLSQSWKIWLFSGRTSRLTSLIIRDVAQAHLATFEGIVSDLAITMARSAIHRETASLMVSPSINPHTGLPVVSILNMLSDATLLQDKIRNLNLTANGHSYSTGRIEATQLVHYRNLTGDGTWVFNESANIVLLIRLDTHNLTDDEVCEFTINVENDTRVTHGVPLSDVRISAADCCSKTKSGQENMVWHVDADIELTDAHCKRVLQLLRIR</sequence>
<evidence type="ECO:0000313" key="2">
    <source>
        <dbReference type="Proteomes" id="UP000235023"/>
    </source>
</evidence>
<evidence type="ECO:0000313" key="1">
    <source>
        <dbReference type="EMBL" id="PLN83878.1"/>
    </source>
</evidence>
<dbReference type="EMBL" id="KZ559515">
    <property type="protein sequence ID" value="PLN83878.1"/>
    <property type="molecule type" value="Genomic_DNA"/>
</dbReference>
<keyword evidence="2" id="KW-1185">Reference proteome</keyword>